<keyword evidence="4" id="KW-0560">Oxidoreductase</keyword>
<organism evidence="9 10">
    <name type="scientific">Polytolypa hystricis (strain UAMH7299)</name>
    <dbReference type="NCBI Taxonomy" id="1447883"/>
    <lineage>
        <taxon>Eukaryota</taxon>
        <taxon>Fungi</taxon>
        <taxon>Dikarya</taxon>
        <taxon>Ascomycota</taxon>
        <taxon>Pezizomycotina</taxon>
        <taxon>Eurotiomycetes</taxon>
        <taxon>Eurotiomycetidae</taxon>
        <taxon>Onygenales</taxon>
        <taxon>Onygenales incertae sedis</taxon>
        <taxon>Polytolypa</taxon>
    </lineage>
</organism>
<gene>
    <name evidence="9" type="ORF">AJ80_01096</name>
</gene>
<dbReference type="InterPro" id="IPR036188">
    <property type="entry name" value="FAD/NAD-bd_sf"/>
</dbReference>
<name>A0A2B7Z158_POLH7</name>
<keyword evidence="7" id="KW-0732">Signal</keyword>
<comment type="cofactor">
    <cofactor evidence="1">
        <name>FAD</name>
        <dbReference type="ChEBI" id="CHEBI:57692"/>
    </cofactor>
</comment>
<feature type="domain" description="FAD-binding" evidence="8">
    <location>
        <begin position="8"/>
        <end position="95"/>
    </location>
</feature>
<evidence type="ECO:0000256" key="3">
    <source>
        <dbReference type="ARBA" id="ARBA00022827"/>
    </source>
</evidence>
<dbReference type="PANTHER" id="PTHR47178">
    <property type="entry name" value="MONOOXYGENASE, FAD-BINDING"/>
    <property type="match status" value="1"/>
</dbReference>
<dbReference type="Pfam" id="PF01494">
    <property type="entry name" value="FAD_binding_3"/>
    <property type="match status" value="1"/>
</dbReference>
<evidence type="ECO:0000259" key="8">
    <source>
        <dbReference type="Pfam" id="PF01494"/>
    </source>
</evidence>
<keyword evidence="5" id="KW-0503">Monooxygenase</keyword>
<evidence type="ECO:0000256" key="6">
    <source>
        <dbReference type="SAM" id="MobiDB-lite"/>
    </source>
</evidence>
<evidence type="ECO:0000256" key="2">
    <source>
        <dbReference type="ARBA" id="ARBA00022630"/>
    </source>
</evidence>
<evidence type="ECO:0000313" key="9">
    <source>
        <dbReference type="EMBL" id="PGH27140.1"/>
    </source>
</evidence>
<keyword evidence="2" id="KW-0285">Flavoprotein</keyword>
<dbReference type="GO" id="GO:0004497">
    <property type="term" value="F:monooxygenase activity"/>
    <property type="evidence" value="ECO:0007669"/>
    <property type="project" value="UniProtKB-KW"/>
</dbReference>
<evidence type="ECO:0000256" key="7">
    <source>
        <dbReference type="SAM" id="SignalP"/>
    </source>
</evidence>
<accession>A0A2B7Z158</accession>
<dbReference type="Gene3D" id="3.50.50.60">
    <property type="entry name" value="FAD/NAD(P)-binding domain"/>
    <property type="match status" value="1"/>
</dbReference>
<dbReference type="Proteomes" id="UP000224634">
    <property type="component" value="Unassembled WGS sequence"/>
</dbReference>
<evidence type="ECO:0000256" key="5">
    <source>
        <dbReference type="ARBA" id="ARBA00023033"/>
    </source>
</evidence>
<keyword evidence="3" id="KW-0274">FAD</keyword>
<sequence length="461" mass="51685">MASANSPHVLIIGAGITGLALGQALRQNGIPFTIFERDPTPDYRGKGWGLSLHWSLDMFLSWLPHNLADRLPESYVNPDAMAEGDLGQFQIFDLKTGKVKFVVPPSRRIRVARERLRRLLMEGLDIQWNKCLSDISESSATSICAHFTDNSSAIGTQVLGCDGIRSRMRMILCTSPRLPPGIKTSYENYKLPIRLMGVNVPFKPHLADKFIKIDKYFLQGTDPDTNFSLWFSFLDTPSNNTREDQDSYDCQIMIGWPYRREFLGREEPLDIPLDNIDRLKMMKFFSRDWAEPFGEIVQHIPDDTVVKVVSLEDFQPPMKGLWDNIHGKATLIGDAAHGMTMFRGEGGNHGLYDVGSFMQSFIPALKPVQNGGAVKTLQEACDEYEQEMITRTRPAVIRSRQASLDAHDYASLSEESPLISKRAPYFACDQVSPPSRDAQGGHPVNGSSPGVFTRGEKLSRL</sequence>
<feature type="signal peptide" evidence="7">
    <location>
        <begin position="1"/>
        <end position="22"/>
    </location>
</feature>
<dbReference type="InterPro" id="IPR002938">
    <property type="entry name" value="FAD-bd"/>
</dbReference>
<evidence type="ECO:0000313" key="10">
    <source>
        <dbReference type="Proteomes" id="UP000224634"/>
    </source>
</evidence>
<feature type="chain" id="PRO_5012021733" description="FAD-binding domain-containing protein" evidence="7">
    <location>
        <begin position="23"/>
        <end position="461"/>
    </location>
</feature>
<dbReference type="SUPFAM" id="SSF51905">
    <property type="entry name" value="FAD/NAD(P)-binding domain"/>
    <property type="match status" value="1"/>
</dbReference>
<dbReference type="STRING" id="1447883.A0A2B7Z158"/>
<feature type="region of interest" description="Disordered" evidence="6">
    <location>
        <begin position="429"/>
        <end position="461"/>
    </location>
</feature>
<proteinExistence type="predicted"/>
<dbReference type="GO" id="GO:0071949">
    <property type="term" value="F:FAD binding"/>
    <property type="evidence" value="ECO:0007669"/>
    <property type="project" value="InterPro"/>
</dbReference>
<dbReference type="PANTHER" id="PTHR47178:SF1">
    <property type="entry name" value="FAD-BINDING DOMAIN-CONTAINING PROTEIN-RELATED"/>
    <property type="match status" value="1"/>
</dbReference>
<keyword evidence="10" id="KW-1185">Reference proteome</keyword>
<comment type="caution">
    <text evidence="9">The sequence shown here is derived from an EMBL/GenBank/DDBJ whole genome shotgun (WGS) entry which is preliminary data.</text>
</comment>
<reference evidence="9 10" key="1">
    <citation type="submission" date="2017-10" db="EMBL/GenBank/DDBJ databases">
        <title>Comparative genomics in systemic dimorphic fungi from Ajellomycetaceae.</title>
        <authorList>
            <person name="Munoz J.F."/>
            <person name="Mcewen J.G."/>
            <person name="Clay O.K."/>
            <person name="Cuomo C.A."/>
        </authorList>
    </citation>
    <scope>NUCLEOTIDE SEQUENCE [LARGE SCALE GENOMIC DNA]</scope>
    <source>
        <strain evidence="9 10">UAMH7299</strain>
    </source>
</reference>
<dbReference type="PRINTS" id="PR00420">
    <property type="entry name" value="RNGMNOXGNASE"/>
</dbReference>
<evidence type="ECO:0000256" key="1">
    <source>
        <dbReference type="ARBA" id="ARBA00001974"/>
    </source>
</evidence>
<evidence type="ECO:0000256" key="4">
    <source>
        <dbReference type="ARBA" id="ARBA00023002"/>
    </source>
</evidence>
<dbReference type="EMBL" id="PDNA01000009">
    <property type="protein sequence ID" value="PGH27140.1"/>
    <property type="molecule type" value="Genomic_DNA"/>
</dbReference>
<dbReference type="OrthoDB" id="47494at2759"/>
<protein>
    <recommendedName>
        <fullName evidence="8">FAD-binding domain-containing protein</fullName>
    </recommendedName>
</protein>
<dbReference type="AlphaFoldDB" id="A0A2B7Z158"/>